<gene>
    <name evidence="2" type="ORF">MU0053_000460</name>
</gene>
<organism evidence="2 3">
    <name type="scientific">[Mycobacterium] burgundiense</name>
    <dbReference type="NCBI Taxonomy" id="3064286"/>
    <lineage>
        <taxon>Bacteria</taxon>
        <taxon>Bacillati</taxon>
        <taxon>Actinomycetota</taxon>
        <taxon>Actinomycetes</taxon>
        <taxon>Mycobacteriales</taxon>
        <taxon>Mycobacteriaceae</taxon>
        <taxon>Mycolicibacterium</taxon>
    </lineage>
</organism>
<accession>A0ABN9MVE6</accession>
<evidence type="ECO:0000313" key="2">
    <source>
        <dbReference type="EMBL" id="CAJ1495690.1"/>
    </source>
</evidence>
<evidence type="ECO:0000313" key="3">
    <source>
        <dbReference type="Proteomes" id="UP001190465"/>
    </source>
</evidence>
<sequence length="229" mass="23608">MPRHYASTHATARQSRRLSGRLCGAAIAALIALGATACGGLSADPAAGLDAETTTSSTAASSPTATSTKADTDKDLAVDFRPLLIKAEHLSDGEDTFTARSVDTNPNGMPGASAFFVNAEDDRAIANTILLYPDAETAQKTLQAATESLPTKVIGGTPRPAPVGTDGVVISGTSPEGDTAVTQLLFTEGRALVRLDFESAVGDTTTDQFVNNVGKMQLIALQTGLRDTE</sequence>
<dbReference type="EMBL" id="OY726397">
    <property type="protein sequence ID" value="CAJ1495690.1"/>
    <property type="molecule type" value="Genomic_DNA"/>
</dbReference>
<evidence type="ECO:0008006" key="4">
    <source>
        <dbReference type="Google" id="ProtNLM"/>
    </source>
</evidence>
<dbReference type="RefSeq" id="WP_308480806.1">
    <property type="nucleotide sequence ID" value="NZ_OY726397.1"/>
</dbReference>
<evidence type="ECO:0000256" key="1">
    <source>
        <dbReference type="SAM" id="SignalP"/>
    </source>
</evidence>
<proteinExistence type="predicted"/>
<feature type="signal peptide" evidence="1">
    <location>
        <begin position="1"/>
        <end position="37"/>
    </location>
</feature>
<keyword evidence="3" id="KW-1185">Reference proteome</keyword>
<name>A0ABN9MVE6_9MYCO</name>
<dbReference type="Proteomes" id="UP001190465">
    <property type="component" value="Chromosome"/>
</dbReference>
<protein>
    <recommendedName>
        <fullName evidence="4">Lipoprotein</fullName>
    </recommendedName>
</protein>
<keyword evidence="1" id="KW-0732">Signal</keyword>
<reference evidence="2 3" key="1">
    <citation type="submission" date="2023-08" db="EMBL/GenBank/DDBJ databases">
        <authorList>
            <person name="Folkvardsen B D."/>
            <person name="Norman A."/>
        </authorList>
    </citation>
    <scope>NUCLEOTIDE SEQUENCE [LARGE SCALE GENOMIC DNA]</scope>
    <source>
        <strain evidence="2 3">Mu0053</strain>
    </source>
</reference>
<feature type="chain" id="PRO_5045117007" description="Lipoprotein" evidence="1">
    <location>
        <begin position="38"/>
        <end position="229"/>
    </location>
</feature>